<protein>
    <submittedName>
        <fullName evidence="14">Iron complex outermembrane recepter protein</fullName>
    </submittedName>
</protein>
<evidence type="ECO:0000313" key="14">
    <source>
        <dbReference type="EMBL" id="SDG97519.1"/>
    </source>
</evidence>
<evidence type="ECO:0000256" key="6">
    <source>
        <dbReference type="ARBA" id="ARBA00023077"/>
    </source>
</evidence>
<dbReference type="GO" id="GO:0009279">
    <property type="term" value="C:cell outer membrane"/>
    <property type="evidence" value="ECO:0007669"/>
    <property type="project" value="UniProtKB-SubCell"/>
</dbReference>
<organism evidence="14 15">
    <name type="scientific">Flavobacterium omnivorum</name>
    <dbReference type="NCBI Taxonomy" id="178355"/>
    <lineage>
        <taxon>Bacteria</taxon>
        <taxon>Pseudomonadati</taxon>
        <taxon>Bacteroidota</taxon>
        <taxon>Flavobacteriia</taxon>
        <taxon>Flavobacteriales</taxon>
        <taxon>Flavobacteriaceae</taxon>
        <taxon>Flavobacterium</taxon>
    </lineage>
</organism>
<dbReference type="AlphaFoldDB" id="A0A1G7YMR7"/>
<dbReference type="STRING" id="178355.SAMN04488062_103254"/>
<keyword evidence="9" id="KW-0998">Cell outer membrane</keyword>
<comment type="subcellular location">
    <subcellularLocation>
        <location evidence="1">Cell outer membrane</location>
        <topology evidence="1">Multi-pass membrane protein</topology>
    </subcellularLocation>
</comment>
<dbReference type="InterPro" id="IPR039426">
    <property type="entry name" value="TonB-dep_rcpt-like"/>
</dbReference>
<dbReference type="Gene3D" id="2.40.170.20">
    <property type="entry name" value="TonB-dependent receptor, beta-barrel domain"/>
    <property type="match status" value="1"/>
</dbReference>
<feature type="signal peptide" evidence="11">
    <location>
        <begin position="1"/>
        <end position="20"/>
    </location>
</feature>
<evidence type="ECO:0000256" key="7">
    <source>
        <dbReference type="ARBA" id="ARBA00023136"/>
    </source>
</evidence>
<dbReference type="EMBL" id="FNDB01000003">
    <property type="protein sequence ID" value="SDG97519.1"/>
    <property type="molecule type" value="Genomic_DNA"/>
</dbReference>
<dbReference type="Pfam" id="PF00593">
    <property type="entry name" value="TonB_dep_Rec_b-barrel"/>
    <property type="match status" value="1"/>
</dbReference>
<dbReference type="InterPro" id="IPR037066">
    <property type="entry name" value="Plug_dom_sf"/>
</dbReference>
<keyword evidence="3" id="KW-1134">Transmembrane beta strand</keyword>
<dbReference type="OrthoDB" id="9795928at2"/>
<evidence type="ECO:0000313" key="15">
    <source>
        <dbReference type="Proteomes" id="UP000199274"/>
    </source>
</evidence>
<evidence type="ECO:0000259" key="12">
    <source>
        <dbReference type="Pfam" id="PF00593"/>
    </source>
</evidence>
<evidence type="ECO:0000256" key="10">
    <source>
        <dbReference type="RuleBase" id="RU003357"/>
    </source>
</evidence>
<evidence type="ECO:0000256" key="3">
    <source>
        <dbReference type="ARBA" id="ARBA00022452"/>
    </source>
</evidence>
<dbReference type="SUPFAM" id="SSF49464">
    <property type="entry name" value="Carboxypeptidase regulatory domain-like"/>
    <property type="match status" value="1"/>
</dbReference>
<evidence type="ECO:0000256" key="2">
    <source>
        <dbReference type="ARBA" id="ARBA00022448"/>
    </source>
</evidence>
<dbReference type="Gene3D" id="2.60.40.1120">
    <property type="entry name" value="Carboxypeptidase-like, regulatory domain"/>
    <property type="match status" value="1"/>
</dbReference>
<dbReference type="Proteomes" id="UP000199274">
    <property type="component" value="Unassembled WGS sequence"/>
</dbReference>
<dbReference type="RefSeq" id="WP_091255903.1">
    <property type="nucleotide sequence ID" value="NZ_FNDB01000003.1"/>
</dbReference>
<gene>
    <name evidence="14" type="ORF">SAMN04488062_103254</name>
</gene>
<dbReference type="GO" id="GO:0044718">
    <property type="term" value="P:siderophore transmembrane transport"/>
    <property type="evidence" value="ECO:0007669"/>
    <property type="project" value="TreeGrafter"/>
</dbReference>
<dbReference type="InterPro" id="IPR012910">
    <property type="entry name" value="Plug_dom"/>
</dbReference>
<keyword evidence="5 11" id="KW-0732">Signal</keyword>
<comment type="similarity">
    <text evidence="10">Belongs to the TonB-dependent receptor family.</text>
</comment>
<dbReference type="InterPro" id="IPR008969">
    <property type="entry name" value="CarboxyPept-like_regulatory"/>
</dbReference>
<name>A0A1G7YMR7_9FLAO</name>
<dbReference type="InterPro" id="IPR036942">
    <property type="entry name" value="Beta-barrel_TonB_sf"/>
</dbReference>
<keyword evidence="6 10" id="KW-0798">TonB box</keyword>
<dbReference type="PANTHER" id="PTHR30069">
    <property type="entry name" value="TONB-DEPENDENT OUTER MEMBRANE RECEPTOR"/>
    <property type="match status" value="1"/>
</dbReference>
<evidence type="ECO:0000259" key="13">
    <source>
        <dbReference type="Pfam" id="PF07715"/>
    </source>
</evidence>
<keyword evidence="15" id="KW-1185">Reference proteome</keyword>
<proteinExistence type="inferred from homology"/>
<evidence type="ECO:0000256" key="11">
    <source>
        <dbReference type="SAM" id="SignalP"/>
    </source>
</evidence>
<feature type="domain" description="TonB-dependent receptor-like beta-barrel" evidence="12">
    <location>
        <begin position="306"/>
        <end position="763"/>
    </location>
</feature>
<dbReference type="SUPFAM" id="SSF56935">
    <property type="entry name" value="Porins"/>
    <property type="match status" value="1"/>
</dbReference>
<dbReference type="Pfam" id="PF07715">
    <property type="entry name" value="Plug"/>
    <property type="match status" value="1"/>
</dbReference>
<keyword evidence="2" id="KW-0813">Transport</keyword>
<dbReference type="InterPro" id="IPR000531">
    <property type="entry name" value="Beta-barrel_TonB"/>
</dbReference>
<evidence type="ECO:0000256" key="1">
    <source>
        <dbReference type="ARBA" id="ARBA00004571"/>
    </source>
</evidence>
<accession>A0A1G7YMR7</accession>
<evidence type="ECO:0000256" key="5">
    <source>
        <dbReference type="ARBA" id="ARBA00022729"/>
    </source>
</evidence>
<reference evidence="15" key="1">
    <citation type="submission" date="2016-10" db="EMBL/GenBank/DDBJ databases">
        <authorList>
            <person name="Varghese N."/>
            <person name="Submissions S."/>
        </authorList>
    </citation>
    <scope>NUCLEOTIDE SEQUENCE [LARGE SCALE GENOMIC DNA]</scope>
    <source>
        <strain evidence="15">CGMCC 1.2747</strain>
    </source>
</reference>
<evidence type="ECO:0000256" key="9">
    <source>
        <dbReference type="ARBA" id="ARBA00023237"/>
    </source>
</evidence>
<dbReference type="Pfam" id="PF13715">
    <property type="entry name" value="CarbopepD_reg_2"/>
    <property type="match status" value="1"/>
</dbReference>
<sequence length="794" mass="89259">MQTKIYIVFCFCLFCTLSFAQNTVSGKITTLGGIPLSGSHIHIGKKTVSSDAAGNYVIKKLPVGNIKVFVSYVGYKSVDTLVNLSGDQVLNFTLKENADQLQEVVIRQKANTLNKSLLEQKIKTETIEKFSNQTLGDILKEVAGVSSLKTGSSVVKPVINGLFGSRVPVINNNVRLEDQEWGTEHAPNFDINAAGKITVIKGASGLQYGGDAVGGLVIIEPISVKRDTLFGKTILNLASNGRGGSVSTSLHKGNDKGWSWNALGTFKYSGDKEAPGYVLSNSGNREANFSGDVKFTGKKYDISGYYSLYNTTIGILSASHTGNVNDLYNSITNKIPSVVNDFTYTIKNPKQKVQHHLAKLNYNYYFDETASLAVQYSFQFNKRLEFDVRRGGFNDIAALDLELTTNAVNVDFKKTVHDWTLKTGFSTSFQNNFANPATGIKPLIPNFDRIEFGTYAIASYDLSDSFSVDAGLRYDFSRVDATKFYLKSRWEERGYATEFADFIVGEQGNQWLTKPSFTFHNISASAGFHKEFEADLNWYSNISLATRNPNPSEFFSDGLHHSTGIIELGDLVLDKEQAIKLSTTLQKKWNAFSVEVNPFINSIRNFMFLRPIDFETTTRGAFPVWEYQQTNARLAGVDVQTHWKISKQWQHDFTLAYVNGKDISNKESLIDIPPLNLSNKIQFLNREWHDLKLELKSEIVLRQNQFPDNNFIANIIKNNELVPVLVDISTPPPGYQLLHFYSEMRFKTFGKTNATIAFSVQNILNTTYRDYLNRQRFFADEMGRNFQIQLKFNY</sequence>
<evidence type="ECO:0000256" key="8">
    <source>
        <dbReference type="ARBA" id="ARBA00023170"/>
    </source>
</evidence>
<keyword evidence="7 10" id="KW-0472">Membrane</keyword>
<dbReference type="GO" id="GO:0015344">
    <property type="term" value="F:siderophore uptake transmembrane transporter activity"/>
    <property type="evidence" value="ECO:0007669"/>
    <property type="project" value="TreeGrafter"/>
</dbReference>
<keyword evidence="4" id="KW-0812">Transmembrane</keyword>
<dbReference type="Gene3D" id="2.170.130.10">
    <property type="entry name" value="TonB-dependent receptor, plug domain"/>
    <property type="match status" value="1"/>
</dbReference>
<feature type="chain" id="PRO_5011443800" evidence="11">
    <location>
        <begin position="21"/>
        <end position="794"/>
    </location>
</feature>
<dbReference type="PANTHER" id="PTHR30069:SF29">
    <property type="entry name" value="HEMOGLOBIN AND HEMOGLOBIN-HAPTOGLOBIN-BINDING PROTEIN 1-RELATED"/>
    <property type="match status" value="1"/>
</dbReference>
<feature type="domain" description="TonB-dependent receptor plug" evidence="13">
    <location>
        <begin position="120"/>
        <end position="215"/>
    </location>
</feature>
<evidence type="ECO:0000256" key="4">
    <source>
        <dbReference type="ARBA" id="ARBA00022692"/>
    </source>
</evidence>
<keyword evidence="8" id="KW-0675">Receptor</keyword>